<dbReference type="Pfam" id="PF14223">
    <property type="entry name" value="Retrotran_gag_2"/>
    <property type="match status" value="1"/>
</dbReference>
<dbReference type="KEGG" id="nta:107792987"/>
<name>A0A1S4A229_TOBAC</name>
<feature type="region of interest" description="Disordered" evidence="1">
    <location>
        <begin position="177"/>
        <end position="196"/>
    </location>
</feature>
<dbReference type="OrthoDB" id="1306133at2759"/>
<dbReference type="PANTHER" id="PTHR47481:SF5">
    <property type="entry name" value="RIBONUCLEASE H-LIKE DOMAIN, GAG-PRE-INTEGRASE DOMAIN, GAG-POLYPEPTIDE OF LTR COPIA-TYPE-RELATED"/>
    <property type="match status" value="1"/>
</dbReference>
<protein>
    <submittedName>
        <fullName evidence="2">Uncharacterized protein</fullName>
    </submittedName>
</protein>
<dbReference type="PaxDb" id="4097-A0A1S4A229"/>
<gene>
    <name evidence="2" type="primary">LOC107792987</name>
</gene>
<feature type="compositionally biased region" description="Low complexity" evidence="1">
    <location>
        <begin position="122"/>
        <end position="139"/>
    </location>
</feature>
<feature type="compositionally biased region" description="Polar residues" evidence="1">
    <location>
        <begin position="177"/>
        <end position="189"/>
    </location>
</feature>
<accession>A0A1S4A229</accession>
<dbReference type="AlphaFoldDB" id="A0A1S4A229"/>
<dbReference type="PANTHER" id="PTHR47481">
    <property type="match status" value="1"/>
</dbReference>
<proteinExistence type="predicted"/>
<evidence type="ECO:0000256" key="1">
    <source>
        <dbReference type="SAM" id="MobiDB-lite"/>
    </source>
</evidence>
<dbReference type="OMA" id="ELICHNY"/>
<evidence type="ECO:0000313" key="2">
    <source>
        <dbReference type="RefSeq" id="XP_016470742.1"/>
    </source>
</evidence>
<dbReference type="SUPFAM" id="SSF57756">
    <property type="entry name" value="Retrovirus zinc finger-like domains"/>
    <property type="match status" value="1"/>
</dbReference>
<feature type="region of interest" description="Disordered" evidence="1">
    <location>
        <begin position="103"/>
        <end position="147"/>
    </location>
</feature>
<dbReference type="GO" id="GO:0008270">
    <property type="term" value="F:zinc ion binding"/>
    <property type="evidence" value="ECO:0007669"/>
    <property type="project" value="InterPro"/>
</dbReference>
<organism evidence="2">
    <name type="scientific">Nicotiana tabacum</name>
    <name type="common">Common tobacco</name>
    <dbReference type="NCBI Taxonomy" id="4097"/>
    <lineage>
        <taxon>Eukaryota</taxon>
        <taxon>Viridiplantae</taxon>
        <taxon>Streptophyta</taxon>
        <taxon>Embryophyta</taxon>
        <taxon>Tracheophyta</taxon>
        <taxon>Spermatophyta</taxon>
        <taxon>Magnoliopsida</taxon>
        <taxon>eudicotyledons</taxon>
        <taxon>Gunneridae</taxon>
        <taxon>Pentapetalae</taxon>
        <taxon>asterids</taxon>
        <taxon>lamiids</taxon>
        <taxon>Solanales</taxon>
        <taxon>Solanaceae</taxon>
        <taxon>Nicotianoideae</taxon>
        <taxon>Nicotianeae</taxon>
        <taxon>Nicotiana</taxon>
    </lineage>
</organism>
<reference evidence="2" key="1">
    <citation type="submission" date="2025-08" db="UniProtKB">
        <authorList>
            <consortium name="RefSeq"/>
        </authorList>
    </citation>
    <scope>IDENTIFICATION</scope>
</reference>
<dbReference type="InterPro" id="IPR036875">
    <property type="entry name" value="Znf_CCHC_sf"/>
</dbReference>
<sequence length="196" mass="22058">MQLHTLRHDNASIEAYVQKAKGIADRLVSLQHPISNDDLVEFVLARLGLVYRPFTRSLESRQEDIMFDALYGLILNEERQLKRDETINVIAPTAQFTQSSIYTTRGHGRGRGGRGRGRSSIQGFRQNNQNRNFQVSNQSTKDNQQSSNYSELICHNYEGKGHIARVCPSPRANNISMVSGRPTSNLMSSPNPPTQT</sequence>
<feature type="compositionally biased region" description="Basic residues" evidence="1">
    <location>
        <begin position="106"/>
        <end position="117"/>
    </location>
</feature>
<dbReference type="GO" id="GO:0003676">
    <property type="term" value="F:nucleic acid binding"/>
    <property type="evidence" value="ECO:0007669"/>
    <property type="project" value="InterPro"/>
</dbReference>
<dbReference type="RefSeq" id="XP_016470742.1">
    <property type="nucleotide sequence ID" value="XM_016615256.1"/>
</dbReference>